<accession>A0A4P9XGQ6</accession>
<reference evidence="3" key="1">
    <citation type="journal article" date="2018" name="Nat. Microbiol.">
        <title>Leveraging single-cell genomics to expand the fungal tree of life.</title>
        <authorList>
            <person name="Ahrendt S.R."/>
            <person name="Quandt C.A."/>
            <person name="Ciobanu D."/>
            <person name="Clum A."/>
            <person name="Salamov A."/>
            <person name="Andreopoulos B."/>
            <person name="Cheng J.F."/>
            <person name="Woyke T."/>
            <person name="Pelin A."/>
            <person name="Henrissat B."/>
            <person name="Reynolds N.K."/>
            <person name="Benny G.L."/>
            <person name="Smith M.E."/>
            <person name="James T.Y."/>
            <person name="Grigoriev I.V."/>
        </authorList>
    </citation>
    <scope>NUCLEOTIDE SEQUENCE [LARGE SCALE GENOMIC DNA]</scope>
    <source>
        <strain evidence="3">RSA 1356</strain>
    </source>
</reference>
<proteinExistence type="predicted"/>
<feature type="chain" id="PRO_5020786037" description="Protein kinase domain-containing protein" evidence="1">
    <location>
        <begin position="29"/>
        <end position="160"/>
    </location>
</feature>
<gene>
    <name evidence="2" type="ORF">THASP1DRAFT_27003</name>
</gene>
<evidence type="ECO:0008006" key="4">
    <source>
        <dbReference type="Google" id="ProtNLM"/>
    </source>
</evidence>
<feature type="signal peptide" evidence="1">
    <location>
        <begin position="1"/>
        <end position="28"/>
    </location>
</feature>
<evidence type="ECO:0000256" key="1">
    <source>
        <dbReference type="SAM" id="SignalP"/>
    </source>
</evidence>
<sequence length="160" mass="17545">MRSFFTGICAAISATALCLCHFPTASNAMIPEEPLTRSDFNILGLSIGEEHSTSKGGSYMAQIHYFGNPGFIKCTTRKSLFKAEYGALKAIHAGDPNAHNISQTVKDSFLDLLGAVQPKEGHYCLMFERLQGDNLRDYAKSLKPQEKDSALSNIFSHVLI</sequence>
<dbReference type="Proteomes" id="UP000271241">
    <property type="component" value="Unassembled WGS sequence"/>
</dbReference>
<dbReference type="EMBL" id="KZ993806">
    <property type="protein sequence ID" value="RKP04360.1"/>
    <property type="molecule type" value="Genomic_DNA"/>
</dbReference>
<protein>
    <recommendedName>
        <fullName evidence="4">Protein kinase domain-containing protein</fullName>
    </recommendedName>
</protein>
<name>A0A4P9XGQ6_9FUNG</name>
<dbReference type="AlphaFoldDB" id="A0A4P9XGQ6"/>
<feature type="non-terminal residue" evidence="2">
    <location>
        <position position="160"/>
    </location>
</feature>
<evidence type="ECO:0000313" key="3">
    <source>
        <dbReference type="Proteomes" id="UP000271241"/>
    </source>
</evidence>
<keyword evidence="3" id="KW-1185">Reference proteome</keyword>
<keyword evidence="1" id="KW-0732">Signal</keyword>
<evidence type="ECO:0000313" key="2">
    <source>
        <dbReference type="EMBL" id="RKP04360.1"/>
    </source>
</evidence>
<organism evidence="2 3">
    <name type="scientific">Thamnocephalis sphaerospora</name>
    <dbReference type="NCBI Taxonomy" id="78915"/>
    <lineage>
        <taxon>Eukaryota</taxon>
        <taxon>Fungi</taxon>
        <taxon>Fungi incertae sedis</taxon>
        <taxon>Zoopagomycota</taxon>
        <taxon>Zoopagomycotina</taxon>
        <taxon>Zoopagomycetes</taxon>
        <taxon>Zoopagales</taxon>
        <taxon>Sigmoideomycetaceae</taxon>
        <taxon>Thamnocephalis</taxon>
    </lineage>
</organism>